<evidence type="ECO:0000313" key="3">
    <source>
        <dbReference type="Proteomes" id="UP000240925"/>
    </source>
</evidence>
<gene>
    <name evidence="2" type="ORF">B9Q10_00875</name>
</gene>
<dbReference type="EMBL" id="NEXL01000020">
    <property type="protein sequence ID" value="PSO02907.1"/>
    <property type="molecule type" value="Genomic_DNA"/>
</dbReference>
<evidence type="ECO:0000313" key="2">
    <source>
        <dbReference type="EMBL" id="PSO02907.1"/>
    </source>
</evidence>
<comment type="caution">
    <text evidence="2">The sequence shown here is derived from an EMBL/GenBank/DDBJ whole genome shotgun (WGS) entry which is preliminary data.</text>
</comment>
<feature type="non-terminal residue" evidence="2">
    <location>
        <position position="1"/>
    </location>
</feature>
<evidence type="ECO:0000256" key="1">
    <source>
        <dbReference type="SAM" id="Phobius"/>
    </source>
</evidence>
<sequence length="64" mass="7113">RNEAYSFKGHLSAIKLIRLVTLSSLSIIKLGSVLGIYKSVSYPAWRKLLESSPSSFTNPKERCA</sequence>
<protein>
    <submittedName>
        <fullName evidence="2">Uncharacterized protein</fullName>
    </submittedName>
</protein>
<dbReference type="AlphaFoldDB" id="A0A2R6BW83"/>
<keyword evidence="1" id="KW-1133">Transmembrane helix</keyword>
<dbReference type="Proteomes" id="UP000240925">
    <property type="component" value="Unassembled WGS sequence"/>
</dbReference>
<organism evidence="2 3">
    <name type="scientific">Candidatus Marsarchaeota G2 archaeon ECH_B_SAG-E12</name>
    <dbReference type="NCBI Taxonomy" id="1978164"/>
    <lineage>
        <taxon>Archaea</taxon>
        <taxon>Candidatus Marsarchaeota</taxon>
        <taxon>Candidatus Marsarchaeota group 2</taxon>
    </lineage>
</organism>
<keyword evidence="1" id="KW-0812">Transmembrane</keyword>
<reference evidence="2 3" key="1">
    <citation type="submission" date="2017-04" db="EMBL/GenBank/DDBJ databases">
        <title>Novel microbial lineages endemic to geothermal iron-oxide mats fill important gaps in the evolutionary history of Archaea.</title>
        <authorList>
            <person name="Jay Z.J."/>
            <person name="Beam J.P."/>
            <person name="Dlakic M."/>
            <person name="Rusch D.B."/>
            <person name="Kozubal M.A."/>
            <person name="Inskeep W.P."/>
        </authorList>
    </citation>
    <scope>NUCLEOTIDE SEQUENCE [LARGE SCALE GENOMIC DNA]</scope>
    <source>
        <strain evidence="2">ECH_B_SAG-E12</strain>
    </source>
</reference>
<name>A0A2R6BW83_9ARCH</name>
<proteinExistence type="predicted"/>
<accession>A0A2R6BW83</accession>
<feature type="transmembrane region" description="Helical" evidence="1">
    <location>
        <begin position="16"/>
        <end position="37"/>
    </location>
</feature>
<keyword evidence="1" id="KW-0472">Membrane</keyword>